<evidence type="ECO:0000313" key="2">
    <source>
        <dbReference type="EMBL" id="EJF52421.1"/>
    </source>
</evidence>
<proteinExistence type="predicted"/>
<protein>
    <submittedName>
        <fullName evidence="2">Uncharacterized protein</fullName>
    </submittedName>
</protein>
<feature type="region of interest" description="Disordered" evidence="1">
    <location>
        <begin position="38"/>
        <end position="62"/>
    </location>
</feature>
<gene>
    <name evidence="2" type="ORF">SapgrDRAFT_0678</name>
</gene>
<accession>J0XTY3</accession>
<evidence type="ECO:0000256" key="1">
    <source>
        <dbReference type="SAM" id="MobiDB-lite"/>
    </source>
</evidence>
<feature type="compositionally biased region" description="Basic and acidic residues" evidence="1">
    <location>
        <begin position="46"/>
        <end position="56"/>
    </location>
</feature>
<dbReference type="HOGENOM" id="CLU_190754_1_0_10"/>
<name>J0XTY3_9BACT</name>
<reference evidence="3" key="1">
    <citation type="journal article" date="2012" name="Stand. Genomic Sci.">
        <title>Permanent draft genome sequence of the gliding predator Saprospira grandis strain Sa g1 (= HR1).</title>
        <authorList>
            <person name="Mavromatis K."/>
            <person name="Chertkov O."/>
            <person name="Lapidus A."/>
            <person name="Nolan M."/>
            <person name="Lucas S."/>
            <person name="Tice H."/>
            <person name="Del Rio T.G."/>
            <person name="Cheng J.F."/>
            <person name="Han C."/>
            <person name="Tapia R."/>
            <person name="Bruce D."/>
            <person name="Goodwin L.A."/>
            <person name="Pitluck S."/>
            <person name="Huntemann M."/>
            <person name="Liolios K."/>
            <person name="Pagani I."/>
            <person name="Ivanova N."/>
            <person name="Mikhailova N."/>
            <person name="Pati A."/>
            <person name="Chen A."/>
            <person name="Palaniappan K."/>
            <person name="Land M."/>
            <person name="Brambilla E.M."/>
            <person name="Rohde M."/>
            <person name="Spring S."/>
            <person name="Goker M."/>
            <person name="Detter J.C."/>
            <person name="Bristow J."/>
            <person name="Eisen J.A."/>
            <person name="Markowitz V."/>
            <person name="Hugenholtz P."/>
            <person name="Kyrpides N.C."/>
            <person name="Klenk H.P."/>
            <person name="Woyke T."/>
        </authorList>
    </citation>
    <scope>NUCLEOTIDE SEQUENCE [LARGE SCALE GENOMIC DNA]</scope>
    <source>
        <strain evidence="3">DSM 2844</strain>
    </source>
</reference>
<evidence type="ECO:0000313" key="3">
    <source>
        <dbReference type="Proteomes" id="UP000005113"/>
    </source>
</evidence>
<dbReference type="AlphaFoldDB" id="J0XTY3"/>
<sequence>MVLGAAQPPGLAMCSSAAQPQTQQKTCFFAQGRANSELRNVAPTSEARRRPQKLSELRQQGL</sequence>
<dbReference type="EMBL" id="JH719942">
    <property type="protein sequence ID" value="EJF52421.1"/>
    <property type="molecule type" value="Genomic_DNA"/>
</dbReference>
<organism evidence="2 3">
    <name type="scientific">Saprospira grandis DSM 2844</name>
    <dbReference type="NCBI Taxonomy" id="694433"/>
    <lineage>
        <taxon>Bacteria</taxon>
        <taxon>Pseudomonadati</taxon>
        <taxon>Bacteroidota</taxon>
        <taxon>Saprospiria</taxon>
        <taxon>Saprospirales</taxon>
        <taxon>Saprospiraceae</taxon>
        <taxon>Saprospira</taxon>
    </lineage>
</organism>
<dbReference type="Proteomes" id="UP000005113">
    <property type="component" value="Unassembled WGS sequence"/>
</dbReference>